<dbReference type="InterPro" id="IPR018712">
    <property type="entry name" value="Tle1-like_cat"/>
</dbReference>
<evidence type="ECO:0000313" key="3">
    <source>
        <dbReference type="Proteomes" id="UP000777438"/>
    </source>
</evidence>
<feature type="domain" description="T6SS Phospholipase effector Tle1-like catalytic" evidence="1">
    <location>
        <begin position="5"/>
        <end position="302"/>
    </location>
</feature>
<dbReference type="AlphaFoldDB" id="A0A9P9AP07"/>
<reference evidence="2 3" key="1">
    <citation type="journal article" date="2021" name="Nat. Commun.">
        <title>Genetic determinants of endophytism in the Arabidopsis root mycobiome.</title>
        <authorList>
            <person name="Mesny F."/>
            <person name="Miyauchi S."/>
            <person name="Thiergart T."/>
            <person name="Pickel B."/>
            <person name="Atanasova L."/>
            <person name="Karlsson M."/>
            <person name="Huettel B."/>
            <person name="Barry K.W."/>
            <person name="Haridas S."/>
            <person name="Chen C."/>
            <person name="Bauer D."/>
            <person name="Andreopoulos W."/>
            <person name="Pangilinan J."/>
            <person name="LaButti K."/>
            <person name="Riley R."/>
            <person name="Lipzen A."/>
            <person name="Clum A."/>
            <person name="Drula E."/>
            <person name="Henrissat B."/>
            <person name="Kohler A."/>
            <person name="Grigoriev I.V."/>
            <person name="Martin F.M."/>
            <person name="Hacquard S."/>
        </authorList>
    </citation>
    <scope>NUCLEOTIDE SEQUENCE [LARGE SCALE GENOMIC DNA]</scope>
    <source>
        <strain evidence="2 3">MPI-CAGE-CH-0241</strain>
    </source>
</reference>
<dbReference type="PANTHER" id="PTHR33840:SF16">
    <property type="entry name" value="DUF2235 DOMAIN-CONTAINING PROTEIN"/>
    <property type="match status" value="1"/>
</dbReference>
<evidence type="ECO:0000259" key="1">
    <source>
        <dbReference type="Pfam" id="PF09994"/>
    </source>
</evidence>
<dbReference type="PANTHER" id="PTHR33840">
    <property type="match status" value="1"/>
</dbReference>
<dbReference type="OrthoDB" id="59699at2759"/>
<accession>A0A9P9AP07</accession>
<sequence>MAMPRKLILLCDGTWCGREANTETNIHRLARMIGVDMELEPALLDTANVKAFYAPGIGVGRPFFYYILDGATGRSIGDECKAAYQFIVENYTPQHEIWMFGLSRGAFIVRSVAGMINNCGIITPTRDDTRNIDREETRLRCKIVYGLYCSEDDEDHPQSAKMEKYRRGNSHDVRTPVKFMGLFDTVGSLGIPAVQPREGFVWPEIFRDKSISSVVENVYHAISTHDRLRAFTPSLAYRDPKHGNNALPIHEKWLPGAHYDLGRQKFRFLRSNKPLAWIPNAFAGTVEPNDVLSDLTLRWMLESIQREDPHLLVIPNINNRIQDINDRLQQEGQNTGSGDVYDEILEYLPLGKVTKLAFTALSTVWTSAPQKLGNFVKSVLGVATETDLLCRNRAIPQGADVYNYRAADRDLGDLRIEDLARLNERRYPSRSYDKFERR</sequence>
<comment type="caution">
    <text evidence="2">The sequence shown here is derived from an EMBL/GenBank/DDBJ whole genome shotgun (WGS) entry which is preliminary data.</text>
</comment>
<dbReference type="EMBL" id="JAGPYM010000022">
    <property type="protein sequence ID" value="KAH6883914.1"/>
    <property type="molecule type" value="Genomic_DNA"/>
</dbReference>
<keyword evidence="3" id="KW-1185">Reference proteome</keyword>
<evidence type="ECO:0000313" key="2">
    <source>
        <dbReference type="EMBL" id="KAH6883914.1"/>
    </source>
</evidence>
<name>A0A9P9AP07_9HYPO</name>
<dbReference type="Proteomes" id="UP000777438">
    <property type="component" value="Unassembled WGS sequence"/>
</dbReference>
<organism evidence="2 3">
    <name type="scientific">Thelonectria olida</name>
    <dbReference type="NCBI Taxonomy" id="1576542"/>
    <lineage>
        <taxon>Eukaryota</taxon>
        <taxon>Fungi</taxon>
        <taxon>Dikarya</taxon>
        <taxon>Ascomycota</taxon>
        <taxon>Pezizomycotina</taxon>
        <taxon>Sordariomycetes</taxon>
        <taxon>Hypocreomycetidae</taxon>
        <taxon>Hypocreales</taxon>
        <taxon>Nectriaceae</taxon>
        <taxon>Thelonectria</taxon>
    </lineage>
</organism>
<protein>
    <recommendedName>
        <fullName evidence="1">T6SS Phospholipase effector Tle1-like catalytic domain-containing protein</fullName>
    </recommendedName>
</protein>
<gene>
    <name evidence="2" type="ORF">B0T10DRAFT_518446</name>
</gene>
<dbReference type="Pfam" id="PF09994">
    <property type="entry name" value="T6SS_Tle1-like_cat"/>
    <property type="match status" value="1"/>
</dbReference>
<proteinExistence type="predicted"/>